<dbReference type="PANTHER" id="PTHR19858">
    <property type="entry name" value="WD40 REPEAT PROTEIN"/>
    <property type="match status" value="1"/>
</dbReference>
<feature type="repeat" description="WD" evidence="3">
    <location>
        <begin position="377"/>
        <end position="419"/>
    </location>
</feature>
<keyword evidence="5" id="KW-1185">Reference proteome</keyword>
<organism evidence="4 5">
    <name type="scientific">Mesocestoides corti</name>
    <name type="common">Flatworm</name>
    <dbReference type="NCBI Taxonomy" id="53468"/>
    <lineage>
        <taxon>Eukaryota</taxon>
        <taxon>Metazoa</taxon>
        <taxon>Spiralia</taxon>
        <taxon>Lophotrochozoa</taxon>
        <taxon>Platyhelminthes</taxon>
        <taxon>Cestoda</taxon>
        <taxon>Eucestoda</taxon>
        <taxon>Cyclophyllidea</taxon>
        <taxon>Mesocestoididae</taxon>
        <taxon>Mesocestoides</taxon>
    </lineage>
</organism>
<dbReference type="Proteomes" id="UP000267029">
    <property type="component" value="Unassembled WGS sequence"/>
</dbReference>
<keyword evidence="2" id="KW-0677">Repeat</keyword>
<dbReference type="PROSITE" id="PS50082">
    <property type="entry name" value="WD_REPEATS_2"/>
    <property type="match status" value="3"/>
</dbReference>
<dbReference type="STRING" id="53468.A0A0R3UA29"/>
<dbReference type="EMBL" id="UXSR01000988">
    <property type="protein sequence ID" value="VDD77775.1"/>
    <property type="molecule type" value="Genomic_DNA"/>
</dbReference>
<dbReference type="InterPro" id="IPR001680">
    <property type="entry name" value="WD40_rpt"/>
</dbReference>
<dbReference type="OrthoDB" id="3142434at2759"/>
<evidence type="ECO:0000256" key="2">
    <source>
        <dbReference type="ARBA" id="ARBA00022737"/>
    </source>
</evidence>
<dbReference type="PANTHER" id="PTHR19858:SF0">
    <property type="entry name" value="PERIODIC TRYPTOPHAN PROTEIN 2 HOMOLOG"/>
    <property type="match status" value="1"/>
</dbReference>
<evidence type="ECO:0000256" key="3">
    <source>
        <dbReference type="PROSITE-ProRule" id="PRU00221"/>
    </source>
</evidence>
<feature type="repeat" description="WD" evidence="3">
    <location>
        <begin position="465"/>
        <end position="511"/>
    </location>
</feature>
<dbReference type="AlphaFoldDB" id="A0A0R3UA29"/>
<keyword evidence="1 3" id="KW-0853">WD repeat</keyword>
<dbReference type="Gene3D" id="2.130.10.10">
    <property type="entry name" value="YVTN repeat-like/Quinoprotein amine dehydrogenase"/>
    <property type="match status" value="3"/>
</dbReference>
<sequence length="595" mass="64701">MKLNFKFAKLFGTTYKSGNLEFTQNGSCVVSPVGNQVTIFHLLRDESRTVSVNSQFNLTHVAISPILPVLFAANTNGDGSLVSLVTGNVINVYKFRHPLSAVAFSPNGKYLAISKNHCIMVFLAPEPNRSANSLELHRFLYGFQDTIKNIEWSSDSRFIIAGSDDMTARILSVKKCEKLIIYTLSGHKSSVFAKFCGDGSLDCFTVGTDGELKLWTCDTELQNMDSAVEGESAKATFRLTSKFFYRNAQEHRVPEAITAISFHRKLKILVTAFENGVVMLHQLPEFVLMDKARLMVDPITSVTINPAGDWIAIGSEEHGQLAVWEWRSKSCHLRAESHANEMTSLSYSPDGLLLATGGRDAKVKIWNVGSGRAMVTFSDHQAPVTQVAFPSTKPKVVVSASLDGTVRAFDLTRYRNFRTMSVPSRGVQLSALAVDPLGDLVASGALDSFDAYVWSIRTGQLLTVLTGHTGPVSSILFNPGLEQFGRLEVLTGSWDGSFRTWSLADCEAAATSGAGADAVAGSTVLETTTVPLDIACMAYRNDGRELAVAMINATIVFFDPVAGTQLGSIEGRCDLDVAQVSKTDLVTPHKAARER</sequence>
<dbReference type="SMART" id="SM00320">
    <property type="entry name" value="WD40"/>
    <property type="match status" value="10"/>
</dbReference>
<gene>
    <name evidence="4" type="ORF">MCOS_LOCUS3778</name>
</gene>
<feature type="repeat" description="WD" evidence="3">
    <location>
        <begin position="335"/>
        <end position="376"/>
    </location>
</feature>
<name>A0A0R3UA29_MESCO</name>
<reference evidence="4 5" key="1">
    <citation type="submission" date="2018-10" db="EMBL/GenBank/DDBJ databases">
        <authorList>
            <consortium name="Pathogen Informatics"/>
        </authorList>
    </citation>
    <scope>NUCLEOTIDE SEQUENCE [LARGE SCALE GENOMIC DNA]</scope>
</reference>
<evidence type="ECO:0000256" key="1">
    <source>
        <dbReference type="ARBA" id="ARBA00022574"/>
    </source>
</evidence>
<accession>A0A0R3UA29</accession>
<dbReference type="Pfam" id="PF00400">
    <property type="entry name" value="WD40"/>
    <property type="match status" value="5"/>
</dbReference>
<dbReference type="GO" id="GO:0000462">
    <property type="term" value="P:maturation of SSU-rRNA from tricistronic rRNA transcript (SSU-rRNA, 5.8S rRNA, LSU-rRNA)"/>
    <property type="evidence" value="ECO:0007669"/>
    <property type="project" value="TreeGrafter"/>
</dbReference>
<evidence type="ECO:0000313" key="4">
    <source>
        <dbReference type="EMBL" id="VDD77775.1"/>
    </source>
</evidence>
<evidence type="ECO:0008006" key="6">
    <source>
        <dbReference type="Google" id="ProtNLM"/>
    </source>
</evidence>
<dbReference type="CDD" id="cd00200">
    <property type="entry name" value="WD40"/>
    <property type="match status" value="1"/>
</dbReference>
<dbReference type="InterPro" id="IPR015943">
    <property type="entry name" value="WD40/YVTN_repeat-like_dom_sf"/>
</dbReference>
<dbReference type="PROSITE" id="PS50294">
    <property type="entry name" value="WD_REPEATS_REGION"/>
    <property type="match status" value="1"/>
</dbReference>
<dbReference type="GO" id="GO:0000028">
    <property type="term" value="P:ribosomal small subunit assembly"/>
    <property type="evidence" value="ECO:0007669"/>
    <property type="project" value="TreeGrafter"/>
</dbReference>
<dbReference type="GO" id="GO:0032040">
    <property type="term" value="C:small-subunit processome"/>
    <property type="evidence" value="ECO:0007669"/>
    <property type="project" value="TreeGrafter"/>
</dbReference>
<protein>
    <recommendedName>
        <fullName evidence="6">Anaphase-promoting complex subunit 4 WD40 domain-containing protein</fullName>
    </recommendedName>
</protein>
<evidence type="ECO:0000313" key="5">
    <source>
        <dbReference type="Proteomes" id="UP000267029"/>
    </source>
</evidence>
<dbReference type="InterPro" id="IPR036322">
    <property type="entry name" value="WD40_repeat_dom_sf"/>
</dbReference>
<dbReference type="InterPro" id="IPR027145">
    <property type="entry name" value="PWP2"/>
</dbReference>
<dbReference type="PROSITE" id="PS00678">
    <property type="entry name" value="WD_REPEATS_1"/>
    <property type="match status" value="1"/>
</dbReference>
<dbReference type="GO" id="GO:0034388">
    <property type="term" value="C:Pwp2p-containing subcomplex of 90S preribosome"/>
    <property type="evidence" value="ECO:0007669"/>
    <property type="project" value="TreeGrafter"/>
</dbReference>
<proteinExistence type="predicted"/>
<dbReference type="SUPFAM" id="SSF50978">
    <property type="entry name" value="WD40 repeat-like"/>
    <property type="match status" value="2"/>
</dbReference>
<dbReference type="InterPro" id="IPR019775">
    <property type="entry name" value="WD40_repeat_CS"/>
</dbReference>